<dbReference type="RefSeq" id="WP_344412604.1">
    <property type="nucleotide sequence ID" value="NZ_BAAANN010000001.1"/>
</dbReference>
<feature type="domain" description="AMP-dependent synthetase/ligase" evidence="1">
    <location>
        <begin position="16"/>
        <end position="326"/>
    </location>
</feature>
<dbReference type="InterPro" id="IPR025110">
    <property type="entry name" value="AMP-bd_C"/>
</dbReference>
<dbReference type="PANTHER" id="PTHR43767:SF1">
    <property type="entry name" value="NONRIBOSOMAL PEPTIDE SYNTHASE PES1 (EUROFUNG)-RELATED"/>
    <property type="match status" value="1"/>
</dbReference>
<dbReference type="Pfam" id="PF13193">
    <property type="entry name" value="AMP-binding_C"/>
    <property type="match status" value="1"/>
</dbReference>
<proteinExistence type="predicted"/>
<dbReference type="Pfam" id="PF00501">
    <property type="entry name" value="AMP-binding"/>
    <property type="match status" value="1"/>
</dbReference>
<dbReference type="Gene3D" id="3.30.300.30">
    <property type="match status" value="1"/>
</dbReference>
<feature type="domain" description="AMP-binding enzyme C-terminal" evidence="2">
    <location>
        <begin position="377"/>
        <end position="442"/>
    </location>
</feature>
<evidence type="ECO:0000259" key="2">
    <source>
        <dbReference type="Pfam" id="PF13193"/>
    </source>
</evidence>
<dbReference type="PANTHER" id="PTHR43767">
    <property type="entry name" value="LONG-CHAIN-FATTY-ACID--COA LIGASE"/>
    <property type="match status" value="1"/>
</dbReference>
<dbReference type="CDD" id="cd04433">
    <property type="entry name" value="AFD_class_I"/>
    <property type="match status" value="1"/>
</dbReference>
<dbReference type="Proteomes" id="UP001501116">
    <property type="component" value="Unassembled WGS sequence"/>
</dbReference>
<accession>A0ABP5BBG8</accession>
<name>A0ABP5BBG8_9PSEU</name>
<evidence type="ECO:0000259" key="1">
    <source>
        <dbReference type="Pfam" id="PF00501"/>
    </source>
</evidence>
<evidence type="ECO:0000313" key="3">
    <source>
        <dbReference type="EMBL" id="GAA1939789.1"/>
    </source>
</evidence>
<dbReference type="Gene3D" id="3.40.50.12780">
    <property type="entry name" value="N-terminal domain of ligase-like"/>
    <property type="match status" value="1"/>
</dbReference>
<comment type="caution">
    <text evidence="3">The sequence shown here is derived from an EMBL/GenBank/DDBJ whole genome shotgun (WGS) entry which is preliminary data.</text>
</comment>
<dbReference type="InterPro" id="IPR045851">
    <property type="entry name" value="AMP-bd_C_sf"/>
</dbReference>
<keyword evidence="3" id="KW-0436">Ligase</keyword>
<sequence length="456" mass="48584">MPGSMAQLIEDLFAAHPGDLPYLAHGDDVRTRADLHGQVRAEAAVFAGCGIGEGSTVLLQVPPSYTQVQALLALWSLGAQVMLVDHRFKTAEVAGIRSVGRPQFTVRGGQSGATPSFAREYELCTSHHPTGEQAGTGHRLVQFSSGSTGEPKMIGRTPASIATEIDRFTRIEGMPSRGERVLLLSSTAHSFGLIAGLLHSLARGVTAVFPDRVSAKDMLTAAARHDVHLFFGTPFHYELLGTARELPSLPSLRGAVSGGEIMDPAVAARFEGKFGFAVGESYGSTETGVIAMDVSGRMRPSVGRAAPGIEIRVRADELEVMVPDGSPYLRSTVDGRYEDGWLRTRDRAEIGADGGVRLRGRGDSLVVIGGLKVDLGEIEAALRAHPGVTEAVVVHDGVIDAYVVGEVVGPELLTWCGERLADYKLPRRVRVLAALPRTSNGKVVRRHEVLRAAVPA</sequence>
<dbReference type="PROSITE" id="PS00455">
    <property type="entry name" value="AMP_BINDING"/>
    <property type="match status" value="1"/>
</dbReference>
<dbReference type="InterPro" id="IPR000873">
    <property type="entry name" value="AMP-dep_synth/lig_dom"/>
</dbReference>
<keyword evidence="4" id="KW-1185">Reference proteome</keyword>
<dbReference type="InterPro" id="IPR050237">
    <property type="entry name" value="ATP-dep_AMP-bd_enzyme"/>
</dbReference>
<organism evidence="3 4">
    <name type="scientific">Amycolatopsis minnesotensis</name>
    <dbReference type="NCBI Taxonomy" id="337894"/>
    <lineage>
        <taxon>Bacteria</taxon>
        <taxon>Bacillati</taxon>
        <taxon>Actinomycetota</taxon>
        <taxon>Actinomycetes</taxon>
        <taxon>Pseudonocardiales</taxon>
        <taxon>Pseudonocardiaceae</taxon>
        <taxon>Amycolatopsis</taxon>
    </lineage>
</organism>
<dbReference type="SUPFAM" id="SSF56801">
    <property type="entry name" value="Acetyl-CoA synthetase-like"/>
    <property type="match status" value="1"/>
</dbReference>
<reference evidence="4" key="1">
    <citation type="journal article" date="2019" name="Int. J. Syst. Evol. Microbiol.">
        <title>The Global Catalogue of Microorganisms (GCM) 10K type strain sequencing project: providing services to taxonomists for standard genome sequencing and annotation.</title>
        <authorList>
            <consortium name="The Broad Institute Genomics Platform"/>
            <consortium name="The Broad Institute Genome Sequencing Center for Infectious Disease"/>
            <person name="Wu L."/>
            <person name="Ma J."/>
        </authorList>
    </citation>
    <scope>NUCLEOTIDE SEQUENCE [LARGE SCALE GENOMIC DNA]</scope>
    <source>
        <strain evidence="4">JCM 14545</strain>
    </source>
</reference>
<protein>
    <submittedName>
        <fullName evidence="3">FadD3 family acyl-CoA ligase</fullName>
    </submittedName>
</protein>
<dbReference type="InterPro" id="IPR020845">
    <property type="entry name" value="AMP-binding_CS"/>
</dbReference>
<dbReference type="EMBL" id="BAAANN010000001">
    <property type="protein sequence ID" value="GAA1939789.1"/>
    <property type="molecule type" value="Genomic_DNA"/>
</dbReference>
<gene>
    <name evidence="3" type="ORF">GCM10009754_03660</name>
</gene>
<dbReference type="GO" id="GO:0016874">
    <property type="term" value="F:ligase activity"/>
    <property type="evidence" value="ECO:0007669"/>
    <property type="project" value="UniProtKB-KW"/>
</dbReference>
<dbReference type="InterPro" id="IPR042099">
    <property type="entry name" value="ANL_N_sf"/>
</dbReference>
<evidence type="ECO:0000313" key="4">
    <source>
        <dbReference type="Proteomes" id="UP001501116"/>
    </source>
</evidence>